<dbReference type="RefSeq" id="WP_130565506.1">
    <property type="nucleotide sequence ID" value="NZ_SHLY01000001.1"/>
</dbReference>
<gene>
    <name evidence="6" type="ORF">EXY25_01740</name>
</gene>
<keyword evidence="2" id="KW-0813">Transport</keyword>
<dbReference type="EMBL" id="SHLY01000001">
    <property type="protein sequence ID" value="TAA47993.1"/>
    <property type="molecule type" value="Genomic_DNA"/>
</dbReference>
<keyword evidence="7" id="KW-1185">Reference proteome</keyword>
<evidence type="ECO:0000256" key="1">
    <source>
        <dbReference type="ARBA" id="ARBA00005417"/>
    </source>
</evidence>
<dbReference type="GO" id="GO:0005524">
    <property type="term" value="F:ATP binding"/>
    <property type="evidence" value="ECO:0007669"/>
    <property type="project" value="UniProtKB-KW"/>
</dbReference>
<keyword evidence="4 6" id="KW-0067">ATP-binding</keyword>
<feature type="domain" description="ABC transporter" evidence="5">
    <location>
        <begin position="10"/>
        <end position="230"/>
    </location>
</feature>
<accession>A0ABY1WTN1</accession>
<dbReference type="InterPro" id="IPR017871">
    <property type="entry name" value="ABC_transporter-like_CS"/>
</dbReference>
<dbReference type="InterPro" id="IPR017911">
    <property type="entry name" value="MacB-like_ATP-bd"/>
</dbReference>
<proteinExistence type="inferred from homology"/>
<reference evidence="7" key="1">
    <citation type="submission" date="2019-02" db="EMBL/GenBank/DDBJ databases">
        <title>Draft genome sequence of Muricauda sp. 176CP4-71.</title>
        <authorList>
            <person name="Park J.-S."/>
        </authorList>
    </citation>
    <scope>NUCLEOTIDE SEQUENCE [LARGE SCALE GENOMIC DNA]</scope>
    <source>
        <strain evidence="7">176GS2-150</strain>
    </source>
</reference>
<dbReference type="CDD" id="cd03255">
    <property type="entry name" value="ABC_MJ0796_LolCDE_FtsE"/>
    <property type="match status" value="1"/>
</dbReference>
<dbReference type="PROSITE" id="PS00211">
    <property type="entry name" value="ABC_TRANSPORTER_1"/>
    <property type="match status" value="1"/>
</dbReference>
<protein>
    <submittedName>
        <fullName evidence="6">ABC transporter ATP-binding protein</fullName>
    </submittedName>
</protein>
<evidence type="ECO:0000256" key="4">
    <source>
        <dbReference type="ARBA" id="ARBA00022840"/>
    </source>
</evidence>
<dbReference type="PROSITE" id="PS50893">
    <property type="entry name" value="ABC_TRANSPORTER_2"/>
    <property type="match status" value="1"/>
</dbReference>
<sequence>MRDETALNMIEFQQVSYTVDGPEGSLSILDGVSLQVKQGETVAIIGPSGAGKSSLLSLAAGLERVSAGEVSVAGQSITNISESALAAMRAEHIGFVFQSFLLIPELTAVENLTVPSQLCGKILAKGEAEGMLEKVGLAQRARHYPQQMSGGEQQRLAIARAFVHQPNILLADEPTGNLDRANGEHISELLFELNEAQGTTLLLVTHDEALAAKCQRVLRLTNGQLEVVKQ</sequence>
<dbReference type="PANTHER" id="PTHR42798:SF2">
    <property type="entry name" value="ABC TRANSPORTER ATP-BINDING PROTEIN MG467-RELATED"/>
    <property type="match status" value="1"/>
</dbReference>
<dbReference type="Pfam" id="PF00005">
    <property type="entry name" value="ABC_tran"/>
    <property type="match status" value="1"/>
</dbReference>
<dbReference type="PANTHER" id="PTHR42798">
    <property type="entry name" value="LIPOPROTEIN-RELEASING SYSTEM ATP-BINDING PROTEIN LOLD"/>
    <property type="match status" value="1"/>
</dbReference>
<dbReference type="InterPro" id="IPR003439">
    <property type="entry name" value="ABC_transporter-like_ATP-bd"/>
</dbReference>
<evidence type="ECO:0000256" key="3">
    <source>
        <dbReference type="ARBA" id="ARBA00022741"/>
    </source>
</evidence>
<dbReference type="SUPFAM" id="SSF52540">
    <property type="entry name" value="P-loop containing nucleoside triphosphate hydrolases"/>
    <property type="match status" value="1"/>
</dbReference>
<keyword evidence="3" id="KW-0547">Nucleotide-binding</keyword>
<comment type="caution">
    <text evidence="6">The sequence shown here is derived from an EMBL/GenBank/DDBJ whole genome shotgun (WGS) entry which is preliminary data.</text>
</comment>
<dbReference type="Proteomes" id="UP000292544">
    <property type="component" value="Unassembled WGS sequence"/>
</dbReference>
<evidence type="ECO:0000256" key="2">
    <source>
        <dbReference type="ARBA" id="ARBA00022448"/>
    </source>
</evidence>
<dbReference type="InterPro" id="IPR003593">
    <property type="entry name" value="AAA+_ATPase"/>
</dbReference>
<dbReference type="InterPro" id="IPR027417">
    <property type="entry name" value="P-loop_NTPase"/>
</dbReference>
<organism evidence="6 7">
    <name type="scientific">Corallincola spongiicola</name>
    <dbReference type="NCBI Taxonomy" id="2520508"/>
    <lineage>
        <taxon>Bacteria</taxon>
        <taxon>Pseudomonadati</taxon>
        <taxon>Pseudomonadota</taxon>
        <taxon>Gammaproteobacteria</taxon>
        <taxon>Alteromonadales</taxon>
        <taxon>Psychromonadaceae</taxon>
        <taxon>Corallincola</taxon>
    </lineage>
</organism>
<dbReference type="SMART" id="SM00382">
    <property type="entry name" value="AAA"/>
    <property type="match status" value="1"/>
</dbReference>
<name>A0ABY1WTN1_9GAMM</name>
<evidence type="ECO:0000313" key="6">
    <source>
        <dbReference type="EMBL" id="TAA47993.1"/>
    </source>
</evidence>
<evidence type="ECO:0000259" key="5">
    <source>
        <dbReference type="PROSITE" id="PS50893"/>
    </source>
</evidence>
<evidence type="ECO:0000313" key="7">
    <source>
        <dbReference type="Proteomes" id="UP000292544"/>
    </source>
</evidence>
<dbReference type="Gene3D" id="3.40.50.300">
    <property type="entry name" value="P-loop containing nucleotide triphosphate hydrolases"/>
    <property type="match status" value="1"/>
</dbReference>
<comment type="similarity">
    <text evidence="1">Belongs to the ABC transporter superfamily.</text>
</comment>